<evidence type="ECO:0000256" key="2">
    <source>
        <dbReference type="ARBA" id="ARBA00010669"/>
    </source>
</evidence>
<dbReference type="EMBL" id="CABPRJ010001527">
    <property type="protein sequence ID" value="VVC38950.1"/>
    <property type="molecule type" value="Genomic_DNA"/>
</dbReference>
<reference evidence="11 12" key="1">
    <citation type="submission" date="2019-08" db="EMBL/GenBank/DDBJ databases">
        <authorList>
            <person name="Alioto T."/>
            <person name="Alioto T."/>
            <person name="Gomez Garrido J."/>
        </authorList>
    </citation>
    <scope>NUCLEOTIDE SEQUENCE [LARGE SCALE GENOMIC DNA]</scope>
</reference>
<comment type="cofactor">
    <cofactor evidence="1">
        <name>Zn(2+)</name>
        <dbReference type="ChEBI" id="CHEBI:29105"/>
    </cofactor>
</comment>
<dbReference type="Gene3D" id="3.40.140.10">
    <property type="entry name" value="Cytidine Deaminase, domain 2"/>
    <property type="match status" value="1"/>
</dbReference>
<dbReference type="PROSITE" id="PS00903">
    <property type="entry name" value="CYT_DCMP_DEAMINASES_1"/>
    <property type="match status" value="1"/>
</dbReference>
<comment type="similarity">
    <text evidence="2">Belongs to the cytidine and deoxycytidylate deaminase family. ADAT2 subfamily.</text>
</comment>
<dbReference type="GO" id="GO:0052717">
    <property type="term" value="F:tRNA-specific adenosine-34 deaminase activity"/>
    <property type="evidence" value="ECO:0007669"/>
    <property type="project" value="UniProtKB-EC"/>
</dbReference>
<sequence length="363" mass="41260">MVGMIREKIVVKNDQVLEDHTYGKTTRDNDIDMARDTEDDLAFEDPKHEKEEINTIRDNAIDMVLDVDNVFGDPEYVEELLDIINDYTIIAIFCMDGDKDFIDPEHVKKIFDKIERDTIVDMIFDMETENNQPFPQEVKQNPNSALHNSILAIEQAEIAQKNGEVPIGAVIVNSGSVISHAYNMLNDPTAHAEMLAIRKACKLFTTPRLCDADMYVTLEPCPMCAQAISFARIRRLYFGAYNPKGGGVENGARIFQFCNHVPEIYGGILEKECSFLLKDFFKRSRNTVSTVTGKRGLLTLINLKKDIAYNKSLLEGIFYERNKLSNKILGLYEKSLDLDLLDEQAKNLGYANPNELMVIIDRE</sequence>
<evidence type="ECO:0000313" key="11">
    <source>
        <dbReference type="EMBL" id="VVC38950.1"/>
    </source>
</evidence>
<evidence type="ECO:0000256" key="8">
    <source>
        <dbReference type="ARBA" id="ARBA00022833"/>
    </source>
</evidence>
<dbReference type="EC" id="3.5.4.33" evidence="3"/>
<keyword evidence="8" id="KW-0862">Zinc</keyword>
<comment type="catalytic activity">
    <reaction evidence="9">
        <text>adenosine(34) in tRNA + H2O + H(+) = inosine(34) in tRNA + NH4(+)</text>
        <dbReference type="Rhea" id="RHEA:43168"/>
        <dbReference type="Rhea" id="RHEA-COMP:10373"/>
        <dbReference type="Rhea" id="RHEA-COMP:10374"/>
        <dbReference type="ChEBI" id="CHEBI:15377"/>
        <dbReference type="ChEBI" id="CHEBI:15378"/>
        <dbReference type="ChEBI" id="CHEBI:28938"/>
        <dbReference type="ChEBI" id="CHEBI:74411"/>
        <dbReference type="ChEBI" id="CHEBI:82852"/>
        <dbReference type="EC" id="3.5.4.33"/>
    </reaction>
</comment>
<keyword evidence="5" id="KW-0819">tRNA processing</keyword>
<dbReference type="PANTHER" id="PTHR11079:SF179">
    <property type="entry name" value="TRNA(ADENINE(34)) DEAMINASE, CHLOROPLASTIC"/>
    <property type="match status" value="1"/>
</dbReference>
<keyword evidence="12" id="KW-1185">Reference proteome</keyword>
<evidence type="ECO:0000256" key="4">
    <source>
        <dbReference type="ARBA" id="ARBA00019216"/>
    </source>
</evidence>
<evidence type="ECO:0000256" key="6">
    <source>
        <dbReference type="ARBA" id="ARBA00022723"/>
    </source>
</evidence>
<dbReference type="InterPro" id="IPR016193">
    <property type="entry name" value="Cytidine_deaminase-like"/>
</dbReference>
<feature type="domain" description="CMP/dCMP-type deaminase" evidence="10">
    <location>
        <begin position="140"/>
        <end position="249"/>
    </location>
</feature>
<dbReference type="PROSITE" id="PS51747">
    <property type="entry name" value="CYT_DCMP_DEAMINASES_2"/>
    <property type="match status" value="1"/>
</dbReference>
<evidence type="ECO:0000256" key="3">
    <source>
        <dbReference type="ARBA" id="ARBA00012740"/>
    </source>
</evidence>
<proteinExistence type="inferred from homology"/>
<keyword evidence="6" id="KW-0479">Metal-binding</keyword>
<evidence type="ECO:0000256" key="7">
    <source>
        <dbReference type="ARBA" id="ARBA00022801"/>
    </source>
</evidence>
<evidence type="ECO:0000256" key="1">
    <source>
        <dbReference type="ARBA" id="ARBA00001947"/>
    </source>
</evidence>
<dbReference type="GO" id="GO:0002100">
    <property type="term" value="P:tRNA wobble adenosine to inosine editing"/>
    <property type="evidence" value="ECO:0007669"/>
    <property type="project" value="InterPro"/>
</dbReference>
<dbReference type="HAMAP" id="MF_00972">
    <property type="entry name" value="tRNA_aden_deaminase"/>
    <property type="match status" value="1"/>
</dbReference>
<dbReference type="Proteomes" id="UP000325440">
    <property type="component" value="Unassembled WGS sequence"/>
</dbReference>
<dbReference type="SUPFAM" id="SSF53927">
    <property type="entry name" value="Cytidine deaminase-like"/>
    <property type="match status" value="1"/>
</dbReference>
<dbReference type="AlphaFoldDB" id="A0A5E4N2T4"/>
<dbReference type="Pfam" id="PF00383">
    <property type="entry name" value="dCMP_cyt_deam_1"/>
    <property type="match status" value="1"/>
</dbReference>
<evidence type="ECO:0000259" key="10">
    <source>
        <dbReference type="PROSITE" id="PS51747"/>
    </source>
</evidence>
<dbReference type="GO" id="GO:0008270">
    <property type="term" value="F:zinc ion binding"/>
    <property type="evidence" value="ECO:0007669"/>
    <property type="project" value="InterPro"/>
</dbReference>
<dbReference type="InterPro" id="IPR016192">
    <property type="entry name" value="APOBEC/CMP_deaminase_Zn-bd"/>
</dbReference>
<dbReference type="InterPro" id="IPR028883">
    <property type="entry name" value="tRNA_aden_deaminase"/>
</dbReference>
<evidence type="ECO:0000256" key="9">
    <source>
        <dbReference type="ARBA" id="ARBA00048045"/>
    </source>
</evidence>
<keyword evidence="7" id="KW-0378">Hydrolase</keyword>
<accession>A0A5E4N2T4</accession>
<evidence type="ECO:0000313" key="12">
    <source>
        <dbReference type="Proteomes" id="UP000325440"/>
    </source>
</evidence>
<name>A0A5E4N2T4_9HEMI</name>
<dbReference type="CDD" id="cd01285">
    <property type="entry name" value="nucleoside_deaminase"/>
    <property type="match status" value="1"/>
</dbReference>
<evidence type="ECO:0000256" key="5">
    <source>
        <dbReference type="ARBA" id="ARBA00022694"/>
    </source>
</evidence>
<dbReference type="OrthoDB" id="408702at2759"/>
<gene>
    <name evidence="11" type="ORF">CINCED_3A006372</name>
</gene>
<dbReference type="InterPro" id="IPR002125">
    <property type="entry name" value="CMP_dCMP_dom"/>
</dbReference>
<organism evidence="11 12">
    <name type="scientific">Cinara cedri</name>
    <dbReference type="NCBI Taxonomy" id="506608"/>
    <lineage>
        <taxon>Eukaryota</taxon>
        <taxon>Metazoa</taxon>
        <taxon>Ecdysozoa</taxon>
        <taxon>Arthropoda</taxon>
        <taxon>Hexapoda</taxon>
        <taxon>Insecta</taxon>
        <taxon>Pterygota</taxon>
        <taxon>Neoptera</taxon>
        <taxon>Paraneoptera</taxon>
        <taxon>Hemiptera</taxon>
        <taxon>Sternorrhyncha</taxon>
        <taxon>Aphidomorpha</taxon>
        <taxon>Aphidoidea</taxon>
        <taxon>Aphididae</taxon>
        <taxon>Lachninae</taxon>
        <taxon>Cinara</taxon>
    </lineage>
</organism>
<dbReference type="PANTHER" id="PTHR11079">
    <property type="entry name" value="CYTOSINE DEAMINASE FAMILY MEMBER"/>
    <property type="match status" value="1"/>
</dbReference>
<protein>
    <recommendedName>
        <fullName evidence="4">tRNA-specific adenosine deaminase 2</fullName>
        <ecNumber evidence="3">3.5.4.33</ecNumber>
    </recommendedName>
</protein>